<sequence>MLDSTQPEPAQNASDIASDANENPISEIMNDDKVQTALELKAMHTAFEVLEPLKTEAQGRAVRWLLDALGMSNRQLRPEADRETSTEPSPSASAAETHTQGDTPTPRSFMTQKKPNSLVERIACLSYYLSYYRDTPHFKTSDLVLLNTEAAAPKFGNASRDVDNADRQSGYLVTAGKRLKQITPRGEAMVQSLPDREAVAAALREHPYKARKPRDTTPKRVSEQNKDDQ</sequence>
<feature type="compositionally biased region" description="Low complexity" evidence="1">
    <location>
        <begin position="86"/>
        <end position="97"/>
    </location>
</feature>
<name>A0ABD5EIG6_9ACTN</name>
<dbReference type="RefSeq" id="WP_093836107.1">
    <property type="nucleotide sequence ID" value="NZ_JAVRES010000002.1"/>
</dbReference>
<proteinExistence type="predicted"/>
<protein>
    <submittedName>
        <fullName evidence="2">Uncharacterized protein</fullName>
    </submittedName>
</protein>
<dbReference type="Proteomes" id="UP001183535">
    <property type="component" value="Unassembled WGS sequence"/>
</dbReference>
<evidence type="ECO:0000313" key="3">
    <source>
        <dbReference type="Proteomes" id="UP001183535"/>
    </source>
</evidence>
<feature type="region of interest" description="Disordered" evidence="1">
    <location>
        <begin position="75"/>
        <end position="114"/>
    </location>
</feature>
<dbReference type="EMBL" id="JAVRES010000002">
    <property type="protein sequence ID" value="MDT0434461.1"/>
    <property type="molecule type" value="Genomic_DNA"/>
</dbReference>
<gene>
    <name evidence="2" type="ORF">RM877_07165</name>
</gene>
<evidence type="ECO:0000313" key="2">
    <source>
        <dbReference type="EMBL" id="MDT0434461.1"/>
    </source>
</evidence>
<feature type="compositionally biased region" description="Polar residues" evidence="1">
    <location>
        <begin position="98"/>
        <end position="114"/>
    </location>
</feature>
<dbReference type="AlphaFoldDB" id="A0ABD5EIG6"/>
<feature type="compositionally biased region" description="Polar residues" evidence="1">
    <location>
        <begin position="1"/>
        <end position="24"/>
    </location>
</feature>
<accession>A0ABD5EIG6</accession>
<feature type="compositionally biased region" description="Basic and acidic residues" evidence="1">
    <location>
        <begin position="76"/>
        <end position="85"/>
    </location>
</feature>
<feature type="region of interest" description="Disordered" evidence="1">
    <location>
        <begin position="203"/>
        <end position="229"/>
    </location>
</feature>
<feature type="region of interest" description="Disordered" evidence="1">
    <location>
        <begin position="1"/>
        <end position="30"/>
    </location>
</feature>
<evidence type="ECO:0000256" key="1">
    <source>
        <dbReference type="SAM" id="MobiDB-lite"/>
    </source>
</evidence>
<organism evidence="2 3">
    <name type="scientific">Streptomyces doudnae</name>
    <dbReference type="NCBI Taxonomy" id="3075536"/>
    <lineage>
        <taxon>Bacteria</taxon>
        <taxon>Bacillati</taxon>
        <taxon>Actinomycetota</taxon>
        <taxon>Actinomycetes</taxon>
        <taxon>Kitasatosporales</taxon>
        <taxon>Streptomycetaceae</taxon>
        <taxon>Streptomyces</taxon>
    </lineage>
</organism>
<keyword evidence="3" id="KW-1185">Reference proteome</keyword>
<comment type="caution">
    <text evidence="2">The sequence shown here is derived from an EMBL/GenBank/DDBJ whole genome shotgun (WGS) entry which is preliminary data.</text>
</comment>
<reference evidence="3" key="1">
    <citation type="submission" date="2023-07" db="EMBL/GenBank/DDBJ databases">
        <title>30 novel species of actinomycetes from the DSMZ collection.</title>
        <authorList>
            <person name="Nouioui I."/>
        </authorList>
    </citation>
    <scope>NUCLEOTIDE SEQUENCE [LARGE SCALE GENOMIC DNA]</scope>
    <source>
        <strain evidence="3">DSM 41981</strain>
    </source>
</reference>